<evidence type="ECO:0000313" key="5">
    <source>
        <dbReference type="Proteomes" id="UP000050520"/>
    </source>
</evidence>
<dbReference type="EMBL" id="JABXRI010000001">
    <property type="protein sequence ID" value="MBA8062397.1"/>
    <property type="molecule type" value="Genomic_DNA"/>
</dbReference>
<evidence type="ECO:0000313" key="2">
    <source>
        <dbReference type="EMBL" id="KPR52110.1"/>
    </source>
</evidence>
<dbReference type="Proteomes" id="UP000591803">
    <property type="component" value="Unassembled WGS sequence"/>
</dbReference>
<keyword evidence="7" id="KW-1185">Reference proteome</keyword>
<sequence>MKLYIANTTKQRHIFTYRKLETGRLVQIPIEHGAQMMVLDGSTEEVDAVIQHHRVYGLVDSTKIDQSKDFVGLCYSINKPVSAAVIEKTIRDNDVHLTRNAHNLRQASIIAHDSTLRESGTGYDGDMEFSVEQARGRDESDETQVVNETIVTPKAGNKKK</sequence>
<dbReference type="Proteomes" id="UP001164536">
    <property type="component" value="Chromosome"/>
</dbReference>
<dbReference type="Proteomes" id="UP000050520">
    <property type="component" value="Unassembled WGS sequence"/>
</dbReference>
<feature type="region of interest" description="Disordered" evidence="1">
    <location>
        <begin position="133"/>
        <end position="160"/>
    </location>
</feature>
<proteinExistence type="predicted"/>
<dbReference type="AlphaFoldDB" id="A0A0P8LRM0"/>
<dbReference type="EMBL" id="LJEB01000107">
    <property type="protein sequence ID" value="KPR52110.1"/>
    <property type="molecule type" value="Genomic_DNA"/>
</dbReference>
<protein>
    <submittedName>
        <fullName evidence="3">Uncharacterized protein</fullName>
    </submittedName>
</protein>
<evidence type="ECO:0000313" key="4">
    <source>
        <dbReference type="EMBL" id="WAZ56353.1"/>
    </source>
</evidence>
<reference evidence="2 5" key="2">
    <citation type="journal article" date="2017" name="PLoS ONE">
        <title>Genomic and phenotypic characterisation of fluoroquinolone resistance mechanisms in Enterobacteriaceae in Durban, South Africa.</title>
        <authorList>
            <person name="Osei Sekyere J."/>
            <person name="Amoako D.G."/>
        </authorList>
    </citation>
    <scope>NUCLEOTIDE SEQUENCE [LARGE SCALE GENOMIC DNA]</scope>
    <source>
        <strain evidence="2 5">ST62:944112508</strain>
    </source>
</reference>
<evidence type="ECO:0000313" key="6">
    <source>
        <dbReference type="Proteomes" id="UP000591803"/>
    </source>
</evidence>
<reference evidence="4" key="4">
    <citation type="submission" date="2022-12" db="EMBL/GenBank/DDBJ databases">
        <title>2953647.</title>
        <authorList>
            <person name="Hergert J."/>
            <person name="Casey R."/>
            <person name="Wagner J."/>
            <person name="Young E.L."/>
            <person name="Oakeson K.F."/>
        </authorList>
    </citation>
    <scope>NUCLEOTIDE SEQUENCE</scope>
    <source>
        <strain evidence="4">2953647</strain>
    </source>
</reference>
<dbReference type="EMBL" id="CP114564">
    <property type="protein sequence ID" value="WAZ56353.1"/>
    <property type="molecule type" value="Genomic_DNA"/>
</dbReference>
<reference evidence="3 6" key="3">
    <citation type="submission" date="2020-06" db="EMBL/GenBank/DDBJ databases">
        <title>REHAB project genomes.</title>
        <authorList>
            <person name="Shaw L.P."/>
        </authorList>
    </citation>
    <scope>NUCLEOTIDE SEQUENCE [LARGE SCALE GENOMIC DNA]</scope>
    <source>
        <strain evidence="3 6">RHBSTW-00116</strain>
    </source>
</reference>
<organism evidence="3 6">
    <name type="scientific">Citrobacter freundii</name>
    <dbReference type="NCBI Taxonomy" id="546"/>
    <lineage>
        <taxon>Bacteria</taxon>
        <taxon>Pseudomonadati</taxon>
        <taxon>Pseudomonadota</taxon>
        <taxon>Gammaproteobacteria</taxon>
        <taxon>Enterobacterales</taxon>
        <taxon>Enterobacteriaceae</taxon>
        <taxon>Citrobacter</taxon>
        <taxon>Citrobacter freundii complex</taxon>
    </lineage>
</organism>
<reference evidence="5" key="1">
    <citation type="submission" date="2015-09" db="EMBL/GenBank/DDBJ databases">
        <title>Prevalence of NDMs in South Africa.</title>
        <authorList>
            <person name="Osei Sekyere J."/>
            <person name="Govinden U."/>
            <person name="Essack S."/>
            <person name="Haldorsen B."/>
            <person name="Samuelsen O."/>
            <person name="Aasnaes B."/>
            <person name="Sundsfjord A."/>
        </authorList>
    </citation>
    <scope>NUCLEOTIDE SEQUENCE [LARGE SCALE GENOMIC DNA]</scope>
    <source>
        <strain evidence="5">ST62:944112508</strain>
    </source>
</reference>
<accession>A0A0P8LRM0</accession>
<dbReference type="RefSeq" id="WP_057064603.1">
    <property type="nucleotide sequence ID" value="NZ_AP026940.1"/>
</dbReference>
<gene>
    <name evidence="2" type="ORF">AN672_21765</name>
    <name evidence="3" type="ORF">HV077_08305</name>
    <name evidence="4" type="ORF">O4000_18930</name>
</gene>
<evidence type="ECO:0000313" key="3">
    <source>
        <dbReference type="EMBL" id="MBA8062397.1"/>
    </source>
</evidence>
<evidence type="ECO:0000313" key="7">
    <source>
        <dbReference type="Proteomes" id="UP001164536"/>
    </source>
</evidence>
<evidence type="ECO:0000256" key="1">
    <source>
        <dbReference type="SAM" id="MobiDB-lite"/>
    </source>
</evidence>
<name>A0A0P8LRM0_CITFR</name>